<dbReference type="Gene3D" id="1.10.3210.10">
    <property type="entry name" value="Hypothetical protein af1432"/>
    <property type="match status" value="1"/>
</dbReference>
<organism evidence="1 2">
    <name type="scientific">Vitrella brassicaformis (strain CCMP3155)</name>
    <dbReference type="NCBI Taxonomy" id="1169540"/>
    <lineage>
        <taxon>Eukaryota</taxon>
        <taxon>Sar</taxon>
        <taxon>Alveolata</taxon>
        <taxon>Colpodellida</taxon>
        <taxon>Vitrellaceae</taxon>
        <taxon>Vitrella</taxon>
    </lineage>
</organism>
<evidence type="ECO:0000313" key="1">
    <source>
        <dbReference type="EMBL" id="CEM02757.1"/>
    </source>
</evidence>
<gene>
    <name evidence="1" type="ORF">Vbra_13763</name>
</gene>
<dbReference type="SUPFAM" id="SSF109604">
    <property type="entry name" value="HD-domain/PDEase-like"/>
    <property type="match status" value="1"/>
</dbReference>
<dbReference type="Proteomes" id="UP000041254">
    <property type="component" value="Unassembled WGS sequence"/>
</dbReference>
<dbReference type="InterPro" id="IPR052567">
    <property type="entry name" value="OP_Dioxygenase"/>
</dbReference>
<name>A0A0G4EVT0_VITBC</name>
<evidence type="ECO:0000313" key="2">
    <source>
        <dbReference type="Proteomes" id="UP000041254"/>
    </source>
</evidence>
<dbReference type="InParanoid" id="A0A0G4EVT0"/>
<dbReference type="AlphaFoldDB" id="A0A0G4EVT0"/>
<dbReference type="OrthoDB" id="445007at2759"/>
<dbReference type="EMBL" id="CDMY01000335">
    <property type="protein sequence ID" value="CEM02757.1"/>
    <property type="molecule type" value="Genomic_DNA"/>
</dbReference>
<accession>A0A0G4EVT0</accession>
<keyword evidence="2" id="KW-1185">Reference proteome</keyword>
<reference evidence="1 2" key="1">
    <citation type="submission" date="2014-11" db="EMBL/GenBank/DDBJ databases">
        <authorList>
            <person name="Zhu J."/>
            <person name="Qi W."/>
            <person name="Song R."/>
        </authorList>
    </citation>
    <scope>NUCLEOTIDE SEQUENCE [LARGE SCALE GENOMIC DNA]</scope>
</reference>
<dbReference type="OMA" id="QGYYFFH"/>
<protein>
    <recommendedName>
        <fullName evidence="3">HD domain-containing protein</fullName>
    </recommendedName>
</protein>
<proteinExistence type="predicted"/>
<sequence length="184" mass="20867">MQKVGALYAAAEKDSWRRLVALLETQRGDDTKLGTQVSLYDHGLQTATRAMKDGASEEMVVASLFHDVGELLCPKNHGEIPAAVLRPFVSEDTYWVLAHHEIFQAYHYIHHFDGDPNLRDAFKGHPAYDACVHFCADWDEKAFDGAYASYPIDKFWPLIKNVFSREAYWWAGPGHPKRMLVSGQ</sequence>
<dbReference type="PANTHER" id="PTHR40202:SF1">
    <property type="entry name" value="HD DOMAIN-CONTAINING PROTEIN"/>
    <property type="match status" value="1"/>
</dbReference>
<dbReference type="PhylomeDB" id="A0A0G4EVT0"/>
<dbReference type="PANTHER" id="PTHR40202">
    <property type="match status" value="1"/>
</dbReference>
<dbReference type="VEuPathDB" id="CryptoDB:Vbra_13763"/>
<evidence type="ECO:0008006" key="3">
    <source>
        <dbReference type="Google" id="ProtNLM"/>
    </source>
</evidence>